<gene>
    <name evidence="1" type="ORF">BDD14_5499</name>
</gene>
<dbReference type="Proteomes" id="UP000292958">
    <property type="component" value="Unassembled WGS sequence"/>
</dbReference>
<dbReference type="AlphaFoldDB" id="A0A4Q7YE95"/>
<accession>A0A4Q7YE95</accession>
<evidence type="ECO:0000313" key="2">
    <source>
        <dbReference type="Proteomes" id="UP000292958"/>
    </source>
</evidence>
<sequence length="101" mass="10728">MKRIYVAIAALICLAGCKSEKGSVESPQTSIVQQVKDAGFTEPDLSKANVADLQVWLMQHGDVAKNIAAPCKSAMKADSVWQHSEEGRICLAEKGNLNGGA</sequence>
<organism evidence="1 2">
    <name type="scientific">Edaphobacter modestus</name>
    <dbReference type="NCBI Taxonomy" id="388466"/>
    <lineage>
        <taxon>Bacteria</taxon>
        <taxon>Pseudomonadati</taxon>
        <taxon>Acidobacteriota</taxon>
        <taxon>Terriglobia</taxon>
        <taxon>Terriglobales</taxon>
        <taxon>Acidobacteriaceae</taxon>
        <taxon>Edaphobacter</taxon>
    </lineage>
</organism>
<proteinExistence type="predicted"/>
<comment type="caution">
    <text evidence="1">The sequence shown here is derived from an EMBL/GenBank/DDBJ whole genome shotgun (WGS) entry which is preliminary data.</text>
</comment>
<reference evidence="1 2" key="1">
    <citation type="submission" date="2019-02" db="EMBL/GenBank/DDBJ databases">
        <title>Genomic Encyclopedia of Archaeal and Bacterial Type Strains, Phase II (KMG-II): from individual species to whole genera.</title>
        <authorList>
            <person name="Goeker M."/>
        </authorList>
    </citation>
    <scope>NUCLEOTIDE SEQUENCE [LARGE SCALE GENOMIC DNA]</scope>
    <source>
        <strain evidence="1 2">DSM 18101</strain>
    </source>
</reference>
<protein>
    <submittedName>
        <fullName evidence="1">Uncharacterized protein</fullName>
    </submittedName>
</protein>
<keyword evidence="2" id="KW-1185">Reference proteome</keyword>
<evidence type="ECO:0000313" key="1">
    <source>
        <dbReference type="EMBL" id="RZU35450.1"/>
    </source>
</evidence>
<dbReference type="EMBL" id="SHKW01000002">
    <property type="protein sequence ID" value="RZU35450.1"/>
    <property type="molecule type" value="Genomic_DNA"/>
</dbReference>
<name>A0A4Q7YE95_9BACT</name>